<keyword evidence="4 8" id="KW-0689">Ribosomal protein</keyword>
<feature type="compositionally biased region" description="Basic and acidic residues" evidence="7">
    <location>
        <begin position="47"/>
        <end position="56"/>
    </location>
</feature>
<dbReference type="PANTHER" id="PTHR10746">
    <property type="entry name" value="50S RIBOSOMAL PROTEIN L4"/>
    <property type="match status" value="1"/>
</dbReference>
<dbReference type="GO" id="GO:0019843">
    <property type="term" value="F:rRNA binding"/>
    <property type="evidence" value="ECO:0007669"/>
    <property type="project" value="UniProtKB-KW"/>
</dbReference>
<comment type="caution">
    <text evidence="8">The sequence shown here is derived from an EMBL/GenBank/DDBJ whole genome shotgun (WGS) entry which is preliminary data.</text>
</comment>
<dbReference type="InterPro" id="IPR013005">
    <property type="entry name" value="Ribosomal_uL4-like"/>
</dbReference>
<dbReference type="HAMAP" id="MF_01328_B">
    <property type="entry name" value="Ribosomal_uL4_B"/>
    <property type="match status" value="1"/>
</dbReference>
<organism evidence="8">
    <name type="scientific">freshwater metagenome</name>
    <dbReference type="NCBI Taxonomy" id="449393"/>
    <lineage>
        <taxon>unclassified sequences</taxon>
        <taxon>metagenomes</taxon>
        <taxon>ecological metagenomes</taxon>
    </lineage>
</organism>
<dbReference type="GO" id="GO:0005840">
    <property type="term" value="C:ribosome"/>
    <property type="evidence" value="ECO:0007669"/>
    <property type="project" value="UniProtKB-KW"/>
</dbReference>
<evidence type="ECO:0000313" key="8">
    <source>
        <dbReference type="EMBL" id="KGA13081.1"/>
    </source>
</evidence>
<evidence type="ECO:0000256" key="2">
    <source>
        <dbReference type="ARBA" id="ARBA00022730"/>
    </source>
</evidence>
<evidence type="ECO:0000256" key="5">
    <source>
        <dbReference type="ARBA" id="ARBA00023274"/>
    </source>
</evidence>
<dbReference type="FunFam" id="3.40.1370.10:FF:000004">
    <property type="entry name" value="50S ribosomal protein L4"/>
    <property type="match status" value="1"/>
</dbReference>
<evidence type="ECO:0000256" key="4">
    <source>
        <dbReference type="ARBA" id="ARBA00022980"/>
    </source>
</evidence>
<dbReference type="Pfam" id="PF00573">
    <property type="entry name" value="Ribosomal_L4"/>
    <property type="match status" value="1"/>
</dbReference>
<dbReference type="SUPFAM" id="SSF52166">
    <property type="entry name" value="Ribosomal protein L4"/>
    <property type="match status" value="1"/>
</dbReference>
<comment type="similarity">
    <text evidence="1">Belongs to the universal ribosomal protein uL4 family.</text>
</comment>
<proteinExistence type="inferred from homology"/>
<dbReference type="InterPro" id="IPR023574">
    <property type="entry name" value="Ribosomal_uL4_dom_sf"/>
</dbReference>
<reference evidence="8" key="1">
    <citation type="submission" date="2014-06" db="EMBL/GenBank/DDBJ databases">
        <title>Key roles for freshwater Actinobacteria revealed by deep metagenomic sequencing.</title>
        <authorList>
            <person name="Ghai R."/>
            <person name="Mizuno C.M."/>
            <person name="Picazo A."/>
            <person name="Camacho A."/>
            <person name="Rodriguez-Valera F."/>
        </authorList>
    </citation>
    <scope>NUCLEOTIDE SEQUENCE</scope>
</reference>
<keyword evidence="3" id="KW-0694">RNA-binding</keyword>
<dbReference type="AlphaFoldDB" id="A0A094QFJ5"/>
<dbReference type="NCBIfam" id="TIGR03953">
    <property type="entry name" value="rplD_bact"/>
    <property type="match status" value="1"/>
</dbReference>
<name>A0A094QFJ5_9ZZZZ</name>
<evidence type="ECO:0000256" key="6">
    <source>
        <dbReference type="ARBA" id="ARBA00035462"/>
    </source>
</evidence>
<dbReference type="Gene3D" id="3.40.1370.10">
    <property type="match status" value="1"/>
</dbReference>
<protein>
    <recommendedName>
        <fullName evidence="6">50S ribosomal protein L4</fullName>
    </recommendedName>
</protein>
<keyword evidence="2" id="KW-0699">rRNA-binding</keyword>
<accession>A0A094QFJ5</accession>
<sequence>MASVDVKTPAGKAAGTVELPADIFDVQTNIPLLHQVVVAQLAAARQGTHDTKRRGEVSGSGKKPFKQKGTGRARQGSIRAPQYRGGGITHGPHPRDYDQRTPKKMKAAALRGALSDRARNGNIHVLSSVVEGDAPSTKQALAAINAVSTAKNILVVVDRTDFVSWKSLRNVDAIHLLAVDQLNTYDVLKSDDVVFTKAALEALVAGPARGKSAKAVAGSNEVEA</sequence>
<keyword evidence="5" id="KW-0687">Ribonucleoprotein</keyword>
<gene>
    <name evidence="8" type="ORF">GM51_20780</name>
</gene>
<evidence type="ECO:0000256" key="3">
    <source>
        <dbReference type="ARBA" id="ARBA00022884"/>
    </source>
</evidence>
<feature type="region of interest" description="Disordered" evidence="7">
    <location>
        <begin position="44"/>
        <end position="102"/>
    </location>
</feature>
<dbReference type="EMBL" id="JNSL01000202">
    <property type="protein sequence ID" value="KGA13081.1"/>
    <property type="molecule type" value="Genomic_DNA"/>
</dbReference>
<dbReference type="InterPro" id="IPR002136">
    <property type="entry name" value="Ribosomal_uL4"/>
</dbReference>
<dbReference type="GO" id="GO:0003735">
    <property type="term" value="F:structural constituent of ribosome"/>
    <property type="evidence" value="ECO:0007669"/>
    <property type="project" value="InterPro"/>
</dbReference>
<evidence type="ECO:0000256" key="1">
    <source>
        <dbReference type="ARBA" id="ARBA00010528"/>
    </source>
</evidence>
<dbReference type="GO" id="GO:1990904">
    <property type="term" value="C:ribonucleoprotein complex"/>
    <property type="evidence" value="ECO:0007669"/>
    <property type="project" value="UniProtKB-KW"/>
</dbReference>
<evidence type="ECO:0000256" key="7">
    <source>
        <dbReference type="SAM" id="MobiDB-lite"/>
    </source>
</evidence>
<dbReference type="PANTHER" id="PTHR10746:SF6">
    <property type="entry name" value="LARGE RIBOSOMAL SUBUNIT PROTEIN UL4M"/>
    <property type="match status" value="1"/>
</dbReference>
<dbReference type="GO" id="GO:0006412">
    <property type="term" value="P:translation"/>
    <property type="evidence" value="ECO:0007669"/>
    <property type="project" value="InterPro"/>
</dbReference>